<reference evidence="3" key="1">
    <citation type="submission" date="2020-01" db="EMBL/GenBank/DDBJ databases">
        <title>Sphingomonas sp. strain CSW-10.</title>
        <authorList>
            <person name="Chen W.-M."/>
        </authorList>
    </citation>
    <scope>NUCLEOTIDE SEQUENCE [LARGE SCALE GENOMIC DNA]</scope>
    <source>
        <strain evidence="3">NST-5</strain>
    </source>
</reference>
<keyword evidence="1" id="KW-0472">Membrane</keyword>
<dbReference type="RefSeq" id="WP_166535631.1">
    <property type="nucleotide sequence ID" value="NZ_JAABLM010000001.1"/>
</dbReference>
<accession>A0ABW9Z544</accession>
<evidence type="ECO:0000313" key="3">
    <source>
        <dbReference type="Proteomes" id="UP000798602"/>
    </source>
</evidence>
<evidence type="ECO:0000256" key="1">
    <source>
        <dbReference type="SAM" id="Phobius"/>
    </source>
</evidence>
<keyword evidence="1" id="KW-1133">Transmembrane helix</keyword>
<keyword evidence="3" id="KW-1185">Reference proteome</keyword>
<organism evidence="2 3">
    <name type="scientific">Flavobacterium ichthyis</name>
    <dbReference type="NCBI Taxonomy" id="2698827"/>
    <lineage>
        <taxon>Bacteria</taxon>
        <taxon>Pseudomonadati</taxon>
        <taxon>Bacteroidota</taxon>
        <taxon>Flavobacteriia</taxon>
        <taxon>Flavobacteriales</taxon>
        <taxon>Flavobacteriaceae</taxon>
        <taxon>Flavobacterium</taxon>
    </lineage>
</organism>
<dbReference type="InterPro" id="IPR026414">
    <property type="entry name" value="ExosoTase_F-assoc_memb"/>
</dbReference>
<keyword evidence="1" id="KW-0812">Transmembrane</keyword>
<evidence type="ECO:0000313" key="2">
    <source>
        <dbReference type="EMBL" id="NBL63804.1"/>
    </source>
</evidence>
<feature type="transmembrane region" description="Helical" evidence="1">
    <location>
        <begin position="56"/>
        <end position="75"/>
    </location>
</feature>
<sequence>MQKVLKYWKEILASVFLVAIFALIRMFETSYYDPFLVYFKGDYTNLPYPEFNGLKLFLSLLLRYFLNSVVTLILIQILFKDKNLTKFAGILLVIFLMILMVAFFILANSENTQQSFLFYVRRFLIQPLFAILFLPAIFYQKKLEKK</sequence>
<protein>
    <submittedName>
        <fullName evidence="2">Exosortase F system-associated protein</fullName>
    </submittedName>
</protein>
<feature type="transmembrane region" description="Helical" evidence="1">
    <location>
        <begin position="7"/>
        <end position="27"/>
    </location>
</feature>
<dbReference type="EMBL" id="JAABLM010000001">
    <property type="protein sequence ID" value="NBL63804.1"/>
    <property type="molecule type" value="Genomic_DNA"/>
</dbReference>
<comment type="caution">
    <text evidence="2">The sequence shown here is derived from an EMBL/GenBank/DDBJ whole genome shotgun (WGS) entry which is preliminary data.</text>
</comment>
<feature type="transmembrane region" description="Helical" evidence="1">
    <location>
        <begin position="87"/>
        <end position="107"/>
    </location>
</feature>
<proteinExistence type="predicted"/>
<name>A0ABW9Z544_9FLAO</name>
<gene>
    <name evidence="2" type="ORF">GV828_01170</name>
</gene>
<feature type="transmembrane region" description="Helical" evidence="1">
    <location>
        <begin position="119"/>
        <end position="139"/>
    </location>
</feature>
<dbReference type="Proteomes" id="UP000798602">
    <property type="component" value="Unassembled WGS sequence"/>
</dbReference>
<dbReference type="NCBIfam" id="TIGR04127">
    <property type="entry name" value="flavo_near_exo"/>
    <property type="match status" value="1"/>
</dbReference>